<evidence type="ECO:0000313" key="4">
    <source>
        <dbReference type="Proteomes" id="UP000494116"/>
    </source>
</evidence>
<dbReference type="InterPro" id="IPR050126">
    <property type="entry name" value="Ap4A_hydrolase"/>
</dbReference>
<gene>
    <name evidence="3" type="ORF">LMG1873_04263</name>
</gene>
<dbReference type="EMBL" id="CADIJS010000004">
    <property type="protein sequence ID" value="CAB3724823.1"/>
    <property type="molecule type" value="Genomic_DNA"/>
</dbReference>
<dbReference type="Pfam" id="PF12850">
    <property type="entry name" value="Metallophos_2"/>
    <property type="match status" value="1"/>
</dbReference>
<dbReference type="SUPFAM" id="SSF56300">
    <property type="entry name" value="Metallo-dependent phosphatases"/>
    <property type="match status" value="1"/>
</dbReference>
<dbReference type="InterPro" id="IPR011152">
    <property type="entry name" value="Pesterase_MJ0912"/>
</dbReference>
<dbReference type="Proteomes" id="UP000494116">
    <property type="component" value="Unassembled WGS sequence"/>
</dbReference>
<organism evidence="3 4">
    <name type="scientific">Achromobacter piechaudii</name>
    <dbReference type="NCBI Taxonomy" id="72556"/>
    <lineage>
        <taxon>Bacteria</taxon>
        <taxon>Pseudomonadati</taxon>
        <taxon>Pseudomonadota</taxon>
        <taxon>Betaproteobacteria</taxon>
        <taxon>Burkholderiales</taxon>
        <taxon>Alcaligenaceae</taxon>
        <taxon>Achromobacter</taxon>
    </lineage>
</organism>
<dbReference type="InterPro" id="IPR024654">
    <property type="entry name" value="Calcineurin-like_PHP_lpxH"/>
</dbReference>
<proteinExistence type="inferred from homology"/>
<reference evidence="3 4" key="1">
    <citation type="submission" date="2020-04" db="EMBL/GenBank/DDBJ databases">
        <authorList>
            <person name="De Canck E."/>
        </authorList>
    </citation>
    <scope>NUCLEOTIDE SEQUENCE [LARGE SCALE GENOMIC DNA]</scope>
    <source>
        <strain evidence="3 4">LMG 1873</strain>
    </source>
</reference>
<dbReference type="PANTHER" id="PTHR42850:SF2">
    <property type="entry name" value="BLL5683 PROTEIN"/>
    <property type="match status" value="1"/>
</dbReference>
<comment type="similarity">
    <text evidence="1">Belongs to the metallophosphoesterase superfamily. YfcE family.</text>
</comment>
<dbReference type="PIRSF" id="PIRSF000883">
    <property type="entry name" value="Pesterase_MJ0912"/>
    <property type="match status" value="1"/>
</dbReference>
<feature type="domain" description="Calcineurin-like phosphoesterase" evidence="2">
    <location>
        <begin position="2"/>
        <end position="179"/>
    </location>
</feature>
<evidence type="ECO:0000313" key="3">
    <source>
        <dbReference type="EMBL" id="CAB3724823.1"/>
    </source>
</evidence>
<name>A0ABM8L1V4_9BURK</name>
<evidence type="ECO:0000256" key="1">
    <source>
        <dbReference type="ARBA" id="ARBA00008950"/>
    </source>
</evidence>
<evidence type="ECO:0000259" key="2">
    <source>
        <dbReference type="Pfam" id="PF12850"/>
    </source>
</evidence>
<dbReference type="InterPro" id="IPR029052">
    <property type="entry name" value="Metallo-depent_PP-like"/>
</dbReference>
<protein>
    <recommendedName>
        <fullName evidence="2">Calcineurin-like phosphoesterase domain-containing protein</fullName>
    </recommendedName>
</protein>
<dbReference type="PANTHER" id="PTHR42850">
    <property type="entry name" value="METALLOPHOSPHOESTERASE"/>
    <property type="match status" value="1"/>
</dbReference>
<keyword evidence="4" id="KW-1185">Reference proteome</keyword>
<dbReference type="Gene3D" id="3.60.21.10">
    <property type="match status" value="1"/>
</dbReference>
<dbReference type="RefSeq" id="WP_050729055.1">
    <property type="nucleotide sequence ID" value="NZ_CADIJS010000004.1"/>
</dbReference>
<comment type="caution">
    <text evidence="3">The sequence shown here is derived from an EMBL/GenBank/DDBJ whole genome shotgun (WGS) entry which is preliminary data.</text>
</comment>
<sequence>MLAILSDIHGNFPALQAVVADAKARGCTGFLSLGDVAGYYAQPGECIDLLQELQAPNVLGNHDSYITLDQNCPRSRVVTEIINYQKRILSAKQVGWLRASHDFIRQPGRLFVHGGPEDPRDQYLYKISRDKIPADVQLLFSGHTHVQVLADFGSQRYCNPGSVGQPRDGDCRAAYATLDGDKVQLHRVTYDIDRTASAMKAAGFEPFCYENLYKGAQIGGRVDSVTLIETSENQDHGCNCSIPK</sequence>
<accession>A0ABM8L1V4</accession>